<dbReference type="SUPFAM" id="SSF52200">
    <property type="entry name" value="Toll/Interleukin receptor TIR domain"/>
    <property type="match status" value="1"/>
</dbReference>
<dbReference type="Pfam" id="PF01582">
    <property type="entry name" value="TIR"/>
    <property type="match status" value="1"/>
</dbReference>
<dbReference type="AlphaFoldDB" id="A0A8S3RKZ8"/>
<evidence type="ECO:0000259" key="8">
    <source>
        <dbReference type="PROSITE" id="PS50104"/>
    </source>
</evidence>
<organism evidence="9 10">
    <name type="scientific">Mytilus edulis</name>
    <name type="common">Blue mussel</name>
    <dbReference type="NCBI Taxonomy" id="6550"/>
    <lineage>
        <taxon>Eukaryota</taxon>
        <taxon>Metazoa</taxon>
        <taxon>Spiralia</taxon>
        <taxon>Lophotrochozoa</taxon>
        <taxon>Mollusca</taxon>
        <taxon>Bivalvia</taxon>
        <taxon>Autobranchia</taxon>
        <taxon>Pteriomorphia</taxon>
        <taxon>Mytilida</taxon>
        <taxon>Mytiloidea</taxon>
        <taxon>Mytilidae</taxon>
        <taxon>Mytilinae</taxon>
        <taxon>Mytilus</taxon>
    </lineage>
</organism>
<evidence type="ECO:0000256" key="2">
    <source>
        <dbReference type="ARBA" id="ARBA00009634"/>
    </source>
</evidence>
<dbReference type="PROSITE" id="PS51450">
    <property type="entry name" value="LRR"/>
    <property type="match status" value="1"/>
</dbReference>
<dbReference type="PANTHER" id="PTHR24365">
    <property type="entry name" value="TOLL-LIKE RECEPTOR"/>
    <property type="match status" value="1"/>
</dbReference>
<dbReference type="Proteomes" id="UP000683360">
    <property type="component" value="Unassembled WGS sequence"/>
</dbReference>
<dbReference type="PANTHER" id="PTHR24365:SF541">
    <property type="entry name" value="PROTEIN TOLL-RELATED"/>
    <property type="match status" value="1"/>
</dbReference>
<evidence type="ECO:0000256" key="7">
    <source>
        <dbReference type="SAM" id="Phobius"/>
    </source>
</evidence>
<dbReference type="GO" id="GO:0005886">
    <property type="term" value="C:plasma membrane"/>
    <property type="evidence" value="ECO:0007669"/>
    <property type="project" value="TreeGrafter"/>
</dbReference>
<dbReference type="SUPFAM" id="SSF52058">
    <property type="entry name" value="L domain-like"/>
    <property type="match status" value="1"/>
</dbReference>
<keyword evidence="3 7" id="KW-0812">Transmembrane</keyword>
<keyword evidence="10" id="KW-1185">Reference proteome</keyword>
<dbReference type="InterPro" id="IPR001611">
    <property type="entry name" value="Leu-rich_rpt"/>
</dbReference>
<feature type="transmembrane region" description="Helical" evidence="7">
    <location>
        <begin position="152"/>
        <end position="173"/>
    </location>
</feature>
<keyword evidence="4" id="KW-0732">Signal</keyword>
<dbReference type="InterPro" id="IPR035897">
    <property type="entry name" value="Toll_tir_struct_dom_sf"/>
</dbReference>
<evidence type="ECO:0000256" key="3">
    <source>
        <dbReference type="ARBA" id="ARBA00022692"/>
    </source>
</evidence>
<dbReference type="PROSITE" id="PS50104">
    <property type="entry name" value="TIR"/>
    <property type="match status" value="1"/>
</dbReference>
<comment type="subcellular location">
    <subcellularLocation>
        <location evidence="1">Membrane</location>
        <topology evidence="1">Single-pass membrane protein</topology>
    </subcellularLocation>
</comment>
<evidence type="ECO:0000256" key="6">
    <source>
        <dbReference type="ARBA" id="ARBA00023136"/>
    </source>
</evidence>
<protein>
    <recommendedName>
        <fullName evidence="8">TIR domain-containing protein</fullName>
    </recommendedName>
</protein>
<sequence length="274" mass="31941">MTTNKSVLEYVDLSQNNINKLNVRLFHGQPNLKHIILGQNGLREVAFDLSRSPNLRFLDLSNNLITSLTERNMAMFDNIAKISNLTINMYNNPLSCNCVTLPFLTWMTKTRVIFLHQRQYRCVLDDGSEVTLDTLKEIIHQQQKDCVSYSDILIGSTISVFTVIVLLLSALVYKYRWKFRYMFYLAKSKHYSYKASNEDDIDYSYHSFISYSDNDRSFVIKDCISNLEKDEEFKLCVHQRDFLPGQDITVNITNAIHESRKTICIISKAFFESF</sequence>
<keyword evidence="5 7" id="KW-1133">Transmembrane helix</keyword>
<dbReference type="InterPro" id="IPR000157">
    <property type="entry name" value="TIR_dom"/>
</dbReference>
<dbReference type="PRINTS" id="PR01537">
    <property type="entry name" value="INTRLKN1R1F"/>
</dbReference>
<dbReference type="Pfam" id="PF13855">
    <property type="entry name" value="LRR_8"/>
    <property type="match status" value="1"/>
</dbReference>
<feature type="domain" description="TIR" evidence="8">
    <location>
        <begin position="203"/>
        <end position="274"/>
    </location>
</feature>
<comment type="similarity">
    <text evidence="2">Belongs to the Toll-like receptor family.</text>
</comment>
<name>A0A8S3RKZ8_MYTED</name>
<keyword evidence="6 7" id="KW-0472">Membrane</keyword>
<dbReference type="OrthoDB" id="6156831at2759"/>
<proteinExistence type="inferred from homology"/>
<accession>A0A8S3RKZ8</accession>
<evidence type="ECO:0000313" key="10">
    <source>
        <dbReference type="Proteomes" id="UP000683360"/>
    </source>
</evidence>
<evidence type="ECO:0000256" key="4">
    <source>
        <dbReference type="ARBA" id="ARBA00022729"/>
    </source>
</evidence>
<dbReference type="GO" id="GO:0007165">
    <property type="term" value="P:signal transduction"/>
    <property type="evidence" value="ECO:0007669"/>
    <property type="project" value="InterPro"/>
</dbReference>
<evidence type="ECO:0000256" key="1">
    <source>
        <dbReference type="ARBA" id="ARBA00004167"/>
    </source>
</evidence>
<gene>
    <name evidence="9" type="ORF">MEDL_21323</name>
</gene>
<dbReference type="InterPro" id="IPR032675">
    <property type="entry name" value="LRR_dom_sf"/>
</dbReference>
<comment type="caution">
    <text evidence="9">The sequence shown here is derived from an EMBL/GenBank/DDBJ whole genome shotgun (WGS) entry which is preliminary data.</text>
</comment>
<dbReference type="EMBL" id="CAJPWZ010001068">
    <property type="protein sequence ID" value="CAG2207027.1"/>
    <property type="molecule type" value="Genomic_DNA"/>
</dbReference>
<dbReference type="Gene3D" id="3.40.50.10140">
    <property type="entry name" value="Toll/interleukin-1 receptor homology (TIR) domain"/>
    <property type="match status" value="1"/>
</dbReference>
<reference evidence="9" key="1">
    <citation type="submission" date="2021-03" db="EMBL/GenBank/DDBJ databases">
        <authorList>
            <person name="Bekaert M."/>
        </authorList>
    </citation>
    <scope>NUCLEOTIDE SEQUENCE</scope>
</reference>
<evidence type="ECO:0000256" key="5">
    <source>
        <dbReference type="ARBA" id="ARBA00022989"/>
    </source>
</evidence>
<dbReference type="GO" id="GO:0038023">
    <property type="term" value="F:signaling receptor activity"/>
    <property type="evidence" value="ECO:0007669"/>
    <property type="project" value="TreeGrafter"/>
</dbReference>
<dbReference type="Gene3D" id="3.80.10.10">
    <property type="entry name" value="Ribonuclease Inhibitor"/>
    <property type="match status" value="1"/>
</dbReference>
<evidence type="ECO:0000313" key="9">
    <source>
        <dbReference type="EMBL" id="CAG2207027.1"/>
    </source>
</evidence>